<dbReference type="GO" id="GO:0008270">
    <property type="term" value="F:zinc ion binding"/>
    <property type="evidence" value="ECO:0007669"/>
    <property type="project" value="UniProtKB-KW"/>
</dbReference>
<dbReference type="Gene3D" id="2.170.270.10">
    <property type="entry name" value="SET domain"/>
    <property type="match status" value="1"/>
</dbReference>
<proteinExistence type="predicted"/>
<keyword evidence="8" id="KW-1185">Reference proteome</keyword>
<dbReference type="InterPro" id="IPR053185">
    <property type="entry name" value="SET_domain_protein"/>
</dbReference>
<organism evidence="7 8">
    <name type="scientific">Hymenoscyphus fraxineus</name>
    <dbReference type="NCBI Taxonomy" id="746836"/>
    <lineage>
        <taxon>Eukaryota</taxon>
        <taxon>Fungi</taxon>
        <taxon>Dikarya</taxon>
        <taxon>Ascomycota</taxon>
        <taxon>Pezizomycotina</taxon>
        <taxon>Leotiomycetes</taxon>
        <taxon>Helotiales</taxon>
        <taxon>Helotiaceae</taxon>
        <taxon>Hymenoscyphus</taxon>
    </lineage>
</organism>
<evidence type="ECO:0000313" key="7">
    <source>
        <dbReference type="EMBL" id="CAG8961879.1"/>
    </source>
</evidence>
<dbReference type="Gene3D" id="6.10.140.2220">
    <property type="match status" value="1"/>
</dbReference>
<dbReference type="OrthoDB" id="265717at2759"/>
<evidence type="ECO:0000313" key="8">
    <source>
        <dbReference type="Proteomes" id="UP000696280"/>
    </source>
</evidence>
<dbReference type="InterPro" id="IPR046341">
    <property type="entry name" value="SET_dom_sf"/>
</dbReference>
<reference evidence="7" key="1">
    <citation type="submission" date="2021-07" db="EMBL/GenBank/DDBJ databases">
        <authorList>
            <person name="Durling M."/>
        </authorList>
    </citation>
    <scope>NUCLEOTIDE SEQUENCE</scope>
</reference>
<dbReference type="Proteomes" id="UP000696280">
    <property type="component" value="Unassembled WGS sequence"/>
</dbReference>
<name>A0A9N9PPE0_9HELO</name>
<dbReference type="PANTHER" id="PTHR47332">
    <property type="entry name" value="SET DOMAIN-CONTAINING PROTEIN 5"/>
    <property type="match status" value="1"/>
</dbReference>
<evidence type="ECO:0000256" key="4">
    <source>
        <dbReference type="PROSITE-ProRule" id="PRU00134"/>
    </source>
</evidence>
<evidence type="ECO:0000256" key="2">
    <source>
        <dbReference type="ARBA" id="ARBA00022771"/>
    </source>
</evidence>
<dbReference type="SMART" id="SM00317">
    <property type="entry name" value="SET"/>
    <property type="match status" value="1"/>
</dbReference>
<evidence type="ECO:0000259" key="6">
    <source>
        <dbReference type="PROSITE" id="PS50865"/>
    </source>
</evidence>
<dbReference type="SUPFAM" id="SSF144232">
    <property type="entry name" value="HIT/MYND zinc finger-like"/>
    <property type="match status" value="1"/>
</dbReference>
<feature type="domain" description="MYND-type" evidence="6">
    <location>
        <begin position="466"/>
        <end position="506"/>
    </location>
</feature>
<comment type="caution">
    <text evidence="7">The sequence shown here is derived from an EMBL/GenBank/DDBJ whole genome shotgun (WGS) entry which is preliminary data.</text>
</comment>
<dbReference type="PROSITE" id="PS50280">
    <property type="entry name" value="SET"/>
    <property type="match status" value="1"/>
</dbReference>
<gene>
    <name evidence="7" type="ORF">HYFRA_00013679</name>
</gene>
<keyword evidence="3" id="KW-0862">Zinc</keyword>
<evidence type="ECO:0000256" key="3">
    <source>
        <dbReference type="ARBA" id="ARBA00022833"/>
    </source>
</evidence>
<feature type="domain" description="SET" evidence="5">
    <location>
        <begin position="7"/>
        <end position="152"/>
    </location>
</feature>
<keyword evidence="2 4" id="KW-0863">Zinc-finger</keyword>
<accession>A0A9N9PPE0</accession>
<dbReference type="AlphaFoldDB" id="A0A9N9PPE0"/>
<keyword evidence="1" id="KW-0479">Metal-binding</keyword>
<dbReference type="PROSITE" id="PS50865">
    <property type="entry name" value="ZF_MYND_2"/>
    <property type="match status" value="1"/>
</dbReference>
<evidence type="ECO:0008006" key="9">
    <source>
        <dbReference type="Google" id="ProtNLM"/>
    </source>
</evidence>
<dbReference type="Pfam" id="PF00856">
    <property type="entry name" value="SET"/>
    <property type="match status" value="1"/>
</dbReference>
<protein>
    <recommendedName>
        <fullName evidence="9">Suppressor of anucleate metulae protein B</fullName>
    </recommendedName>
</protein>
<dbReference type="PANTHER" id="PTHR47332:SF2">
    <property type="entry name" value="SET-6"/>
    <property type="match status" value="1"/>
</dbReference>
<evidence type="ECO:0000256" key="1">
    <source>
        <dbReference type="ARBA" id="ARBA00022723"/>
    </source>
</evidence>
<dbReference type="Pfam" id="PF01753">
    <property type="entry name" value="zf-MYND"/>
    <property type="match status" value="1"/>
</dbReference>
<dbReference type="CDD" id="cd20071">
    <property type="entry name" value="SET_SMYD"/>
    <property type="match status" value="1"/>
</dbReference>
<dbReference type="InterPro" id="IPR002893">
    <property type="entry name" value="Znf_MYND"/>
</dbReference>
<sequence>MEGSLSIPMYSLQDIPGKGKGLVANEKIPTGTRILCEEPIIIEAEDQSNAELRKSIIEQFEALSESNRQAFLAMRNIFPECIASQLPLGIYRTNALPIEAGGIGGGIFLEACRLNHACNNNAQKHWNNNIKRHTVHALRDIGKGEEITIHYLGSDRSREERQEALRAKFKFDCTCRLCSLPLAQSQESDRRLEEIARLERLIGAGGISAIVSTPLRTLRYVDQMVTLYNEQGLGDAGLARAFFDATQIALSNGDLARGSVFAEKAVFCWQVAHGSDSKEVIEYGSLAQDPSKHSLFRQIGGLSSKWKTALHEKPQGVGLQEYEDWLWRREKVIGLRNRIAFPPFFSLPSEYEKDADSEHWCYLGEIVGSLELLRLELQLKDVDGMVTNLFFYTDDRGNEVASSLKIGHTMAVLDAKRRQFMDGQVGIRLENHKMIKVFPLSLDKLLTLNDEIQEFSTPNVNGTRNCHGCGRKVNSLQRCGKCQSFWYCGKDCQMTGWNAKGHKSICKLLKDPDLRRLFFFDWDKHEGTLEFPLPEDDSEG</sequence>
<dbReference type="SUPFAM" id="SSF82199">
    <property type="entry name" value="SET domain"/>
    <property type="match status" value="1"/>
</dbReference>
<dbReference type="EMBL" id="CAJVRL010000119">
    <property type="protein sequence ID" value="CAG8961879.1"/>
    <property type="molecule type" value="Genomic_DNA"/>
</dbReference>
<dbReference type="PROSITE" id="PS01360">
    <property type="entry name" value="ZF_MYND_1"/>
    <property type="match status" value="1"/>
</dbReference>
<dbReference type="InterPro" id="IPR001214">
    <property type="entry name" value="SET_dom"/>
</dbReference>
<evidence type="ECO:0000259" key="5">
    <source>
        <dbReference type="PROSITE" id="PS50280"/>
    </source>
</evidence>